<protein>
    <submittedName>
        <fullName evidence="1">Uncharacterized protein</fullName>
    </submittedName>
</protein>
<evidence type="ECO:0000313" key="1">
    <source>
        <dbReference type="EMBL" id="VFJ14581.1"/>
    </source>
</evidence>
<gene>
    <name evidence="1" type="ORF">NFRAN_2259</name>
</gene>
<name>A0A484IEY0_9ARCH</name>
<keyword evidence="2" id="KW-1185">Reference proteome</keyword>
<organism evidence="1 2">
    <name type="scientific">Candidatus Nitrosocosmicus franklandianus</name>
    <dbReference type="NCBI Taxonomy" id="1798806"/>
    <lineage>
        <taxon>Archaea</taxon>
        <taxon>Nitrososphaerota</taxon>
        <taxon>Nitrososphaeria</taxon>
        <taxon>Nitrososphaerales</taxon>
        <taxon>Nitrososphaeraceae</taxon>
        <taxon>Candidatus Nitrosocosmicus</taxon>
    </lineage>
</organism>
<reference evidence="1 2" key="1">
    <citation type="submission" date="2019-02" db="EMBL/GenBank/DDBJ databases">
        <authorList>
            <person name="Lehtovirta-Morley E L."/>
        </authorList>
    </citation>
    <scope>NUCLEOTIDE SEQUENCE [LARGE SCALE GENOMIC DNA]</scope>
    <source>
        <strain evidence="1">NFRAN1</strain>
    </source>
</reference>
<dbReference type="AlphaFoldDB" id="A0A484IEY0"/>
<dbReference type="Proteomes" id="UP000294299">
    <property type="component" value="Chromosome NFRAN"/>
</dbReference>
<proteinExistence type="predicted"/>
<accession>A0A484IEY0</accession>
<dbReference type="EMBL" id="LR216287">
    <property type="protein sequence ID" value="VFJ14581.1"/>
    <property type="molecule type" value="Genomic_DNA"/>
</dbReference>
<sequence>MSKIFNHFLQISYIVSFFTVVVLILLFPSQAFSLASESKSSSVIENPRAFVKNYSTYNDGDNNTIIVGSVAKSDYQDFPQTVLVGLKTFNNITGSNEIITEAPYNSILYKDNEPFPFKFKLNSTVFLDAVNSKPFIFESRNVSLPITKLNTFKLDYPVLPQGNHKELYGNITNTSPIQLNNITLFAIVNDRNSTQIDSVKTVIPHLKPYETLNFTFIPDPVIENRVYFYSCVGGDVDDMKVDQFQIINISSSKVLGYKFSSIMQIDYIDYNATNNQFVFKINNIYPYPGSLSLQLMPIQVDPLNVSIDGLPIENMNARNSDNKTLIGLSIPQGTHNVTISNISGE</sequence>
<dbReference type="KEGG" id="nfn:NFRAN_2259"/>
<evidence type="ECO:0000313" key="2">
    <source>
        <dbReference type="Proteomes" id="UP000294299"/>
    </source>
</evidence>